<dbReference type="OrthoDB" id="6436824at2759"/>
<keyword evidence="2" id="KW-1185">Reference proteome</keyword>
<dbReference type="AlphaFoldDB" id="A0A8X6GW82"/>
<reference evidence="1" key="1">
    <citation type="submission" date="2020-07" db="EMBL/GenBank/DDBJ databases">
        <title>Multicomponent nature underlies the extraordinary mechanical properties of spider dragline silk.</title>
        <authorList>
            <person name="Kono N."/>
            <person name="Nakamura H."/>
            <person name="Mori M."/>
            <person name="Yoshida Y."/>
            <person name="Ohtoshi R."/>
            <person name="Malay A.D."/>
            <person name="Moran D.A.P."/>
            <person name="Tomita M."/>
            <person name="Numata K."/>
            <person name="Arakawa K."/>
        </authorList>
    </citation>
    <scope>NUCLEOTIDE SEQUENCE</scope>
</reference>
<feature type="non-terminal residue" evidence="1">
    <location>
        <position position="1"/>
    </location>
</feature>
<gene>
    <name evidence="1" type="primary">AVEN_19619_1</name>
    <name evidence="1" type="ORF">TNCT_115701</name>
</gene>
<dbReference type="EMBL" id="BMAO01031429">
    <property type="protein sequence ID" value="GFQ74964.1"/>
    <property type="molecule type" value="Genomic_DNA"/>
</dbReference>
<organism evidence="1 2">
    <name type="scientific">Trichonephila clavata</name>
    <name type="common">Joro spider</name>
    <name type="synonym">Nephila clavata</name>
    <dbReference type="NCBI Taxonomy" id="2740835"/>
    <lineage>
        <taxon>Eukaryota</taxon>
        <taxon>Metazoa</taxon>
        <taxon>Ecdysozoa</taxon>
        <taxon>Arthropoda</taxon>
        <taxon>Chelicerata</taxon>
        <taxon>Arachnida</taxon>
        <taxon>Araneae</taxon>
        <taxon>Araneomorphae</taxon>
        <taxon>Entelegynae</taxon>
        <taxon>Araneoidea</taxon>
        <taxon>Nephilidae</taxon>
        <taxon>Trichonephila</taxon>
    </lineage>
</organism>
<evidence type="ECO:0000313" key="1">
    <source>
        <dbReference type="EMBL" id="GFQ74964.1"/>
    </source>
</evidence>
<sequence length="79" mass="9216">MGKTTLLEWAMDKAEDMGFKLSSRVYNNSFEESFDNAWTVIQDILEKTGNDTEEAILKLFDNKKNLYPLHKLNEKLNTE</sequence>
<protein>
    <submittedName>
        <fullName evidence="1">Uncharacterized protein</fullName>
    </submittedName>
</protein>
<proteinExistence type="predicted"/>
<name>A0A8X6GW82_TRICU</name>
<dbReference type="Proteomes" id="UP000887116">
    <property type="component" value="Unassembled WGS sequence"/>
</dbReference>
<comment type="caution">
    <text evidence="1">The sequence shown here is derived from an EMBL/GenBank/DDBJ whole genome shotgun (WGS) entry which is preliminary data.</text>
</comment>
<accession>A0A8X6GW82</accession>
<evidence type="ECO:0000313" key="2">
    <source>
        <dbReference type="Proteomes" id="UP000887116"/>
    </source>
</evidence>